<dbReference type="SUPFAM" id="SSF89372">
    <property type="entry name" value="Fucose-specific lectin"/>
    <property type="match status" value="1"/>
</dbReference>
<feature type="compositionally biased region" description="Basic and acidic residues" evidence="1">
    <location>
        <begin position="19"/>
        <end position="31"/>
    </location>
</feature>
<dbReference type="AlphaFoldDB" id="A0A4U7B2E8"/>
<feature type="region of interest" description="Disordered" evidence="1">
    <location>
        <begin position="1"/>
        <end position="56"/>
    </location>
</feature>
<keyword evidence="2" id="KW-0472">Membrane</keyword>
<dbReference type="Gene3D" id="2.120.10.70">
    <property type="entry name" value="Fucose-specific lectin"/>
    <property type="match status" value="1"/>
</dbReference>
<keyword evidence="2" id="KW-1133">Transmembrane helix</keyword>
<sequence length="517" mass="55868">MSTYPNEKQGHHFSPIARSGHDWGDSGKEALPDQDPTGRAVMDSDKIPHQPNDEGAKMAVGAENRDASAPEVVTYAPYYSDQPAYDPWSPSAPSMGTSRWSRTAGGEKMVAGSDAQKRSKKKRLVIGGIFVLVVVLGAVLGGVLGTQLNKNNDNDSNDASANSGSDDSTSIPTKALRAIDKTGIATTLSASGDGMLLYYQSPNGSVLETFYPNSVLRTTNSPEFAYTTQSIVPIRDISPSSPLAAVSFVANSTLQNLLFYTNNELRIMLIRYLNTTNTWSDPTQVSPVADNERLYSGSPGLCAVASTVGGFQGARVYISQRDNYAVEYWWNFLNKDVTLPWNRGQGFPRADATSGTACSAIQNGNDTYTNVYMRNLTTGGLSHWYLKSYGTGRRDAWTMVEEANVQRQEPFLPKNQTSMAAVVDTDQAVQYVFYEGSDGNLKMVSAEAGTPPARAAGSFFTFGPVQSNRIGAYYVDGAPLVVNQFNSSTLMALRVARQGCVLGNSTLVERGEQEKGD</sequence>
<feature type="transmembrane region" description="Helical" evidence="2">
    <location>
        <begin position="124"/>
        <end position="144"/>
    </location>
</feature>
<accession>A0A4U7B2E8</accession>
<organism evidence="3 4">
    <name type="scientific">Elsinoe australis</name>
    <dbReference type="NCBI Taxonomy" id="40998"/>
    <lineage>
        <taxon>Eukaryota</taxon>
        <taxon>Fungi</taxon>
        <taxon>Dikarya</taxon>
        <taxon>Ascomycota</taxon>
        <taxon>Pezizomycotina</taxon>
        <taxon>Dothideomycetes</taxon>
        <taxon>Dothideomycetidae</taxon>
        <taxon>Myriangiales</taxon>
        <taxon>Elsinoaceae</taxon>
        <taxon>Elsinoe</taxon>
    </lineage>
</organism>
<gene>
    <name evidence="3" type="ORF">C1H76_3783</name>
</gene>
<comment type="caution">
    <text evidence="3">The sequence shown here is derived from an EMBL/GenBank/DDBJ whole genome shotgun (WGS) entry which is preliminary data.</text>
</comment>
<protein>
    <recommendedName>
        <fullName evidence="5">Fucose-specific lectin</fullName>
    </recommendedName>
</protein>
<proteinExistence type="predicted"/>
<evidence type="ECO:0000313" key="4">
    <source>
        <dbReference type="Proteomes" id="UP000308133"/>
    </source>
</evidence>
<evidence type="ECO:0000313" key="3">
    <source>
        <dbReference type="EMBL" id="TKX23845.1"/>
    </source>
</evidence>
<name>A0A4U7B2E8_9PEZI</name>
<dbReference type="EMBL" id="PTQR01000050">
    <property type="protein sequence ID" value="TKX23845.1"/>
    <property type="molecule type" value="Genomic_DNA"/>
</dbReference>
<reference evidence="3 4" key="1">
    <citation type="submission" date="2018-02" db="EMBL/GenBank/DDBJ databases">
        <title>Draft genome sequences of Elsinoe sp., causing black scab on jojoba.</title>
        <authorList>
            <person name="Stodart B."/>
            <person name="Jeffress S."/>
            <person name="Ash G."/>
            <person name="Arun Chinnappa K."/>
        </authorList>
    </citation>
    <scope>NUCLEOTIDE SEQUENCE [LARGE SCALE GENOMIC DNA]</scope>
    <source>
        <strain evidence="3 4">Hillstone_2</strain>
    </source>
</reference>
<dbReference type="Proteomes" id="UP000308133">
    <property type="component" value="Unassembled WGS sequence"/>
</dbReference>
<evidence type="ECO:0008006" key="5">
    <source>
        <dbReference type="Google" id="ProtNLM"/>
    </source>
</evidence>
<feature type="region of interest" description="Disordered" evidence="1">
    <location>
        <begin position="148"/>
        <end position="171"/>
    </location>
</feature>
<feature type="compositionally biased region" description="Low complexity" evidence="1">
    <location>
        <begin position="157"/>
        <end position="168"/>
    </location>
</feature>
<evidence type="ECO:0000256" key="2">
    <source>
        <dbReference type="SAM" id="Phobius"/>
    </source>
</evidence>
<keyword evidence="2" id="KW-0812">Transmembrane</keyword>
<feature type="compositionally biased region" description="Basic and acidic residues" evidence="1">
    <location>
        <begin position="42"/>
        <end position="56"/>
    </location>
</feature>
<evidence type="ECO:0000256" key="1">
    <source>
        <dbReference type="SAM" id="MobiDB-lite"/>
    </source>
</evidence>